<dbReference type="EMBL" id="FOUM01000001">
    <property type="protein sequence ID" value="SFM19862.1"/>
    <property type="molecule type" value="Genomic_DNA"/>
</dbReference>
<keyword evidence="16" id="KW-0255">Endonuclease</keyword>
<dbReference type="EMBL" id="WDCP01000001">
    <property type="protein sequence ID" value="KAB6342002.1"/>
    <property type="molecule type" value="Genomic_DNA"/>
</dbReference>
<evidence type="ECO:0000256" key="1">
    <source>
        <dbReference type="ARBA" id="ARBA00006594"/>
    </source>
</evidence>
<keyword evidence="6" id="KW-0680">Restriction system</keyword>
<sequence length="490" mass="55859">MKEKAYYIVSKARQILGGTISADQCRDYVLALLFLKSASEYYKSNNSFQQDDNSPALRLLVSERSSFDYLCKELDSPELGRLINMALYELEQVNALVTEGYEINKAIDFESNILGDMNARSIKLRELLLLFQEIRLTNATGQLIDVGDLYNQLLYIFAEEAGKKINNVLTPTEVVSLITKLIDGDRKNACLCDPASGSGTLLVEVGKKMGIRGTELYGQEVNWNLYALTKMNLMLNGFKGATFLWGDSLSNPKLLDHGGLRKFDIVVSVPPFADKWAAEEAYSDFYKRFKYGIPPKSQVTWAYISHILASLRNDGQAVVVVPVGVLFRNTESKIREQIIEHNLLEAVIELPPNLFYGAAISTAILVFRKERMRTQTLFVDARKGYISNKGLCKLSDKMLEQLSNTYKKFLAGEEMGREKKGCSFYIATQDEIRHNKYDLKVIKYVEDKIERKEIDVKVALQRIDELEERLKCIDKQFKDCAWRLRELTKE</sequence>
<dbReference type="EMBL" id="JAIWYE010000030">
    <property type="protein sequence ID" value="MCA4705332.1"/>
    <property type="molecule type" value="Genomic_DNA"/>
</dbReference>
<dbReference type="InterPro" id="IPR003356">
    <property type="entry name" value="DNA_methylase_A-5"/>
</dbReference>
<evidence type="ECO:0000313" key="20">
    <source>
        <dbReference type="Proteomes" id="UP000196036"/>
    </source>
</evidence>
<gene>
    <name evidence="16" type="ORF">B5E52_17455</name>
    <name evidence="17" type="ORF">DXD03_12705</name>
    <name evidence="11" type="ORF">GA424_08980</name>
    <name evidence="10" type="ORF">GA574_23455</name>
    <name evidence="13" type="ORF">GAZ26_18290</name>
    <name evidence="12" type="ORF">GAZ43_00640</name>
    <name evidence="15" type="ORF">LD004_17155</name>
    <name evidence="14" type="ORF">LDZ35_14515</name>
    <name evidence="18" type="ORF">SAMN05216250_101125</name>
</gene>
<reference evidence="20" key="2">
    <citation type="submission" date="2017-04" db="EMBL/GenBank/DDBJ databases">
        <title>Function of individual gut microbiota members based on whole genome sequencing of pure cultures obtained from chicken caecum.</title>
        <authorList>
            <person name="Medvecky M."/>
            <person name="Cejkova D."/>
            <person name="Polansky O."/>
            <person name="Karasova D."/>
            <person name="Kubasova T."/>
            <person name="Cizek A."/>
            <person name="Rychlik I."/>
        </authorList>
    </citation>
    <scope>NUCLEOTIDE SEQUENCE [LARGE SCALE GENOMIC DNA]</scope>
    <source>
        <strain evidence="20">An109</strain>
    </source>
</reference>
<evidence type="ECO:0000313" key="17">
    <source>
        <dbReference type="EMBL" id="RGK61530.1"/>
    </source>
</evidence>
<dbReference type="Proteomes" id="UP000471447">
    <property type="component" value="Unassembled WGS sequence"/>
</dbReference>
<evidence type="ECO:0000313" key="11">
    <source>
        <dbReference type="EMBL" id="KAB6139616.1"/>
    </source>
</evidence>
<dbReference type="EMBL" id="NFLW01000038">
    <property type="protein sequence ID" value="OUQ64313.1"/>
    <property type="molecule type" value="Genomic_DNA"/>
</dbReference>
<reference evidence="16" key="3">
    <citation type="journal article" date="2018" name="BMC Genomics">
        <title>Whole genome sequencing and function prediction of 133 gut anaerobes isolated from chicken caecum in pure cultures.</title>
        <authorList>
            <person name="Medvecky M."/>
            <person name="Cejkova D."/>
            <person name="Polansky O."/>
            <person name="Karasova D."/>
            <person name="Kubasova T."/>
            <person name="Cizek A."/>
            <person name="Rychlik I."/>
        </authorList>
    </citation>
    <scope>NUCLEOTIDE SEQUENCE</scope>
    <source>
        <strain evidence="16">An109</strain>
    </source>
</reference>
<dbReference type="Proteomes" id="UP001198461">
    <property type="component" value="Unassembled WGS sequence"/>
</dbReference>
<dbReference type="InterPro" id="IPR051537">
    <property type="entry name" value="DNA_Adenine_Mtase"/>
</dbReference>
<dbReference type="GO" id="GO:0009007">
    <property type="term" value="F:site-specific DNA-methyltransferase (adenine-specific) activity"/>
    <property type="evidence" value="ECO:0007669"/>
    <property type="project" value="UniProtKB-EC"/>
</dbReference>
<dbReference type="GO" id="GO:0004519">
    <property type="term" value="F:endonuclease activity"/>
    <property type="evidence" value="ECO:0007669"/>
    <property type="project" value="UniProtKB-KW"/>
</dbReference>
<keyword evidence="22" id="KW-1185">Reference proteome</keyword>
<evidence type="ECO:0000256" key="2">
    <source>
        <dbReference type="ARBA" id="ARBA00011900"/>
    </source>
</evidence>
<dbReference type="Proteomes" id="UP000487596">
    <property type="component" value="Unassembled WGS sequence"/>
</dbReference>
<dbReference type="PANTHER" id="PTHR42933:SF3">
    <property type="entry name" value="TYPE I RESTRICTION ENZYME MJAVIII METHYLASE SUBUNIT"/>
    <property type="match status" value="1"/>
</dbReference>
<dbReference type="AlphaFoldDB" id="A0A173Y5Y0"/>
<protein>
    <recommendedName>
        <fullName evidence="2">site-specific DNA-methyltransferase (adenine-specific)</fullName>
        <ecNumber evidence="2">2.1.1.72</ecNumber>
    </recommendedName>
</protein>
<evidence type="ECO:0000256" key="5">
    <source>
        <dbReference type="ARBA" id="ARBA00022691"/>
    </source>
</evidence>
<evidence type="ECO:0000313" key="25">
    <source>
        <dbReference type="Proteomes" id="UP000487596"/>
    </source>
</evidence>
<dbReference type="EMBL" id="QSQU01000017">
    <property type="protein sequence ID" value="RGK61530.1"/>
    <property type="molecule type" value="Genomic_DNA"/>
</dbReference>
<name>A0A173Y5Y0_9BACE</name>
<reference evidence="18 19" key="1">
    <citation type="submission" date="2016-10" db="EMBL/GenBank/DDBJ databases">
        <authorList>
            <person name="de Groot N.N."/>
        </authorList>
    </citation>
    <scope>NUCLEOTIDE SEQUENCE [LARGE SCALE GENOMIC DNA]</scope>
    <source>
        <strain evidence="18 19">NLAE-zl-C202</strain>
    </source>
</reference>
<dbReference type="Gene3D" id="1.20.1260.30">
    <property type="match status" value="1"/>
</dbReference>
<dbReference type="Proteomes" id="UP000435059">
    <property type="component" value="Unassembled WGS sequence"/>
</dbReference>
<evidence type="ECO:0000313" key="23">
    <source>
        <dbReference type="Proteomes" id="UP000438288"/>
    </source>
</evidence>
<evidence type="ECO:0000313" key="21">
    <source>
        <dbReference type="Proteomes" id="UP000261210"/>
    </source>
</evidence>
<evidence type="ECO:0000313" key="15">
    <source>
        <dbReference type="EMBL" id="MCA4705332.1"/>
    </source>
</evidence>
<feature type="domain" description="DNA methylase adenine-specific" evidence="9">
    <location>
        <begin position="146"/>
        <end position="451"/>
    </location>
</feature>
<dbReference type="GO" id="GO:0009307">
    <property type="term" value="P:DNA restriction-modification system"/>
    <property type="evidence" value="ECO:0007669"/>
    <property type="project" value="UniProtKB-KW"/>
</dbReference>
<accession>A0A173Y5Y0</accession>
<organism evidence="17 21">
    <name type="scientific">Bacteroides xylanisolvens</name>
    <dbReference type="NCBI Taxonomy" id="371601"/>
    <lineage>
        <taxon>Bacteria</taxon>
        <taxon>Pseudomonadati</taxon>
        <taxon>Bacteroidota</taxon>
        <taxon>Bacteroidia</taxon>
        <taxon>Bacteroidales</taxon>
        <taxon>Bacteroidaceae</taxon>
        <taxon>Bacteroides</taxon>
    </lineage>
</organism>
<evidence type="ECO:0000313" key="24">
    <source>
        <dbReference type="Proteomes" id="UP000471447"/>
    </source>
</evidence>
<dbReference type="InterPro" id="IPR029063">
    <property type="entry name" value="SAM-dependent_MTases_sf"/>
</dbReference>
<proteinExistence type="inferred from homology"/>
<reference evidence="22 23" key="5">
    <citation type="journal article" date="2019" name="Nat. Med.">
        <title>A library of human gut bacterial isolates paired with longitudinal multiomics data enables mechanistic microbiome research.</title>
        <authorList>
            <person name="Poyet M."/>
            <person name="Groussin M."/>
            <person name="Gibbons S.M."/>
            <person name="Avila-Pacheco J."/>
            <person name="Jiang X."/>
            <person name="Kearney S.M."/>
            <person name="Perrotta A.R."/>
            <person name="Berdy B."/>
            <person name="Zhao S."/>
            <person name="Lieberman T.D."/>
            <person name="Swanson P.K."/>
            <person name="Smith M."/>
            <person name="Roesemann S."/>
            <person name="Alexander J.E."/>
            <person name="Rich S.A."/>
            <person name="Livny J."/>
            <person name="Vlamakis H."/>
            <person name="Clish C."/>
            <person name="Bullock K."/>
            <person name="Deik A."/>
            <person name="Scott J."/>
            <person name="Pierce K.A."/>
            <person name="Xavier R.J."/>
            <person name="Alm E.J."/>
        </authorList>
    </citation>
    <scope>NUCLEOTIDE SEQUENCE [LARGE SCALE GENOMIC DNA]</scope>
    <source>
        <strain evidence="12 23">BIOML-A16</strain>
        <strain evidence="11 25">BIOML-A62</strain>
        <strain evidence="13 24">BIOML-A7</strain>
        <strain evidence="10 22">BIOML-A74</strain>
    </source>
</reference>
<dbReference type="GO" id="GO:0008170">
    <property type="term" value="F:N-methyltransferase activity"/>
    <property type="evidence" value="ECO:0007669"/>
    <property type="project" value="InterPro"/>
</dbReference>
<dbReference type="EC" id="2.1.1.72" evidence="2"/>
<comment type="catalytic activity">
    <reaction evidence="7">
        <text>a 2'-deoxyadenosine in DNA + S-adenosyl-L-methionine = an N(6)-methyl-2'-deoxyadenosine in DNA + S-adenosyl-L-homocysteine + H(+)</text>
        <dbReference type="Rhea" id="RHEA:15197"/>
        <dbReference type="Rhea" id="RHEA-COMP:12418"/>
        <dbReference type="Rhea" id="RHEA-COMP:12419"/>
        <dbReference type="ChEBI" id="CHEBI:15378"/>
        <dbReference type="ChEBI" id="CHEBI:57856"/>
        <dbReference type="ChEBI" id="CHEBI:59789"/>
        <dbReference type="ChEBI" id="CHEBI:90615"/>
        <dbReference type="ChEBI" id="CHEBI:90616"/>
        <dbReference type="EC" id="2.1.1.72"/>
    </reaction>
</comment>
<dbReference type="CDD" id="cd02440">
    <property type="entry name" value="AdoMet_MTases"/>
    <property type="match status" value="1"/>
</dbReference>
<evidence type="ECO:0000256" key="4">
    <source>
        <dbReference type="ARBA" id="ARBA00022679"/>
    </source>
</evidence>
<feature type="coiled-coil region" evidence="8">
    <location>
        <begin position="449"/>
        <end position="476"/>
    </location>
</feature>
<evidence type="ECO:0000313" key="12">
    <source>
        <dbReference type="EMBL" id="KAB6342002.1"/>
    </source>
</evidence>
<keyword evidence="3 17" id="KW-0489">Methyltransferase</keyword>
<evidence type="ECO:0000256" key="8">
    <source>
        <dbReference type="SAM" id="Coils"/>
    </source>
</evidence>
<evidence type="ECO:0000313" key="22">
    <source>
        <dbReference type="Proteomes" id="UP000435059"/>
    </source>
</evidence>
<evidence type="ECO:0000313" key="14">
    <source>
        <dbReference type="EMBL" id="MCA4524415.1"/>
    </source>
</evidence>
<evidence type="ECO:0000256" key="7">
    <source>
        <dbReference type="ARBA" id="ARBA00047942"/>
    </source>
</evidence>
<keyword evidence="16" id="KW-0378">Hydrolase</keyword>
<dbReference type="EMBL" id="WDEH01000011">
    <property type="protein sequence ID" value="KAB6139616.1"/>
    <property type="molecule type" value="Genomic_DNA"/>
</dbReference>
<dbReference type="Proteomes" id="UP000183766">
    <property type="component" value="Unassembled WGS sequence"/>
</dbReference>
<evidence type="ECO:0000313" key="13">
    <source>
        <dbReference type="EMBL" id="KAB6420774.1"/>
    </source>
</evidence>
<dbReference type="EMBL" id="JAIWWW010000033">
    <property type="protein sequence ID" value="MCA4524415.1"/>
    <property type="molecule type" value="Genomic_DNA"/>
</dbReference>
<dbReference type="PRINTS" id="PR00507">
    <property type="entry name" value="N12N6MTFRASE"/>
</dbReference>
<keyword evidence="8" id="KW-0175">Coiled coil</keyword>
<dbReference type="PANTHER" id="PTHR42933">
    <property type="entry name" value="SLR6095 PROTEIN"/>
    <property type="match status" value="1"/>
</dbReference>
<dbReference type="InterPro" id="IPR038333">
    <property type="entry name" value="T1MK-like_N_sf"/>
</dbReference>
<comment type="similarity">
    <text evidence="1">Belongs to the N(4)/N(6)-methyltransferase family.</text>
</comment>
<evidence type="ECO:0000313" key="19">
    <source>
        <dbReference type="Proteomes" id="UP000183766"/>
    </source>
</evidence>
<dbReference type="GO" id="GO:0003677">
    <property type="term" value="F:DNA binding"/>
    <property type="evidence" value="ECO:0007669"/>
    <property type="project" value="InterPro"/>
</dbReference>
<dbReference type="EMBL" id="WDES01000055">
    <property type="protein sequence ID" value="KAB6081835.1"/>
    <property type="molecule type" value="Genomic_DNA"/>
</dbReference>
<evidence type="ECO:0000259" key="9">
    <source>
        <dbReference type="Pfam" id="PF02384"/>
    </source>
</evidence>
<evidence type="ECO:0000313" key="10">
    <source>
        <dbReference type="EMBL" id="KAB6081835.1"/>
    </source>
</evidence>
<evidence type="ECO:0000313" key="16">
    <source>
        <dbReference type="EMBL" id="OUQ64313.1"/>
    </source>
</evidence>
<evidence type="ECO:0000313" key="18">
    <source>
        <dbReference type="EMBL" id="SFM19862.1"/>
    </source>
</evidence>
<keyword evidence="4 17" id="KW-0808">Transferase</keyword>
<reference evidence="17 21" key="4">
    <citation type="submission" date="2018-08" db="EMBL/GenBank/DDBJ databases">
        <title>A genome reference for cultivated species of the human gut microbiota.</title>
        <authorList>
            <person name="Zou Y."/>
            <person name="Xue W."/>
            <person name="Luo G."/>
        </authorList>
    </citation>
    <scope>NUCLEOTIDE SEQUENCE [LARGE SCALE GENOMIC DNA]</scope>
    <source>
        <strain evidence="17 21">TF10-34</strain>
    </source>
</reference>
<dbReference type="Proteomes" id="UP000261210">
    <property type="component" value="Unassembled WGS sequence"/>
</dbReference>
<keyword evidence="16" id="KW-0540">Nuclease</keyword>
<evidence type="ECO:0000256" key="3">
    <source>
        <dbReference type="ARBA" id="ARBA00022603"/>
    </source>
</evidence>
<reference evidence="14" key="6">
    <citation type="submission" date="2023-08" db="EMBL/GenBank/DDBJ databases">
        <title>Mucin Metabolism Genes Underlie the Key Renovations of Bacteroides xylanisolvens Genomes in Captive Great Apes.</title>
        <authorList>
            <person name="Nishida A.H."/>
        </authorList>
    </citation>
    <scope>NUCLEOTIDE SEQUENCE</scope>
    <source>
        <strain evidence="15">P13.H9</strain>
        <strain evidence="14">P19.10B</strain>
    </source>
</reference>
<dbReference type="Gene3D" id="3.40.50.150">
    <property type="entry name" value="Vaccinia Virus protein VP39"/>
    <property type="match status" value="1"/>
</dbReference>
<dbReference type="Proteomes" id="UP001197958">
    <property type="component" value="Unassembled WGS sequence"/>
</dbReference>
<dbReference type="Pfam" id="PF02384">
    <property type="entry name" value="N6_Mtase"/>
    <property type="match status" value="1"/>
</dbReference>
<dbReference type="RefSeq" id="WP_008641342.1">
    <property type="nucleotide sequence ID" value="NZ_CP072212.1"/>
</dbReference>
<dbReference type="SUPFAM" id="SSF53335">
    <property type="entry name" value="S-adenosyl-L-methionine-dependent methyltransferases"/>
    <property type="match status" value="1"/>
</dbReference>
<dbReference type="EMBL" id="WDCG01000023">
    <property type="protein sequence ID" value="KAB6420774.1"/>
    <property type="molecule type" value="Genomic_DNA"/>
</dbReference>
<dbReference type="Proteomes" id="UP000196036">
    <property type="component" value="Unassembled WGS sequence"/>
</dbReference>
<dbReference type="GO" id="GO:0032259">
    <property type="term" value="P:methylation"/>
    <property type="evidence" value="ECO:0007669"/>
    <property type="project" value="UniProtKB-KW"/>
</dbReference>
<keyword evidence="5" id="KW-0949">S-adenosyl-L-methionine</keyword>
<dbReference type="Proteomes" id="UP000438288">
    <property type="component" value="Unassembled WGS sequence"/>
</dbReference>
<evidence type="ECO:0000256" key="6">
    <source>
        <dbReference type="ARBA" id="ARBA00022747"/>
    </source>
</evidence>